<organism evidence="1 2">
    <name type="scientific">Colletotrichum salicis</name>
    <dbReference type="NCBI Taxonomy" id="1209931"/>
    <lineage>
        <taxon>Eukaryota</taxon>
        <taxon>Fungi</taxon>
        <taxon>Dikarya</taxon>
        <taxon>Ascomycota</taxon>
        <taxon>Pezizomycotina</taxon>
        <taxon>Sordariomycetes</taxon>
        <taxon>Hypocreomycetidae</taxon>
        <taxon>Glomerellales</taxon>
        <taxon>Glomerellaceae</taxon>
        <taxon>Colletotrichum</taxon>
        <taxon>Colletotrichum acutatum species complex</taxon>
    </lineage>
</organism>
<name>A0A135U9R6_9PEZI</name>
<gene>
    <name evidence="1" type="ORF">CSAL01_09894</name>
</gene>
<sequence length="72" mass="8192">MGIGVINALVDFCKWATAKRPDGSNRRYKYGDCHNTTCRWSMDYSKDVCHCFDKVEEDPKTAAKDAVENAEE</sequence>
<dbReference type="AlphaFoldDB" id="A0A135U9R6"/>
<dbReference type="Proteomes" id="UP000070121">
    <property type="component" value="Unassembled WGS sequence"/>
</dbReference>
<comment type="caution">
    <text evidence="1">The sequence shown here is derived from an EMBL/GenBank/DDBJ whole genome shotgun (WGS) entry which is preliminary data.</text>
</comment>
<evidence type="ECO:0000313" key="1">
    <source>
        <dbReference type="EMBL" id="KXH57124.1"/>
    </source>
</evidence>
<dbReference type="EMBL" id="JFFI01001624">
    <property type="protein sequence ID" value="KXH57124.1"/>
    <property type="molecule type" value="Genomic_DNA"/>
</dbReference>
<proteinExistence type="predicted"/>
<reference evidence="1 2" key="1">
    <citation type="submission" date="2014-02" db="EMBL/GenBank/DDBJ databases">
        <title>The genome sequence of Colletotrichum salicis CBS 607.94.</title>
        <authorList>
            <person name="Baroncelli R."/>
            <person name="Thon M.R."/>
        </authorList>
    </citation>
    <scope>NUCLEOTIDE SEQUENCE [LARGE SCALE GENOMIC DNA]</scope>
    <source>
        <strain evidence="1 2">CBS 607.94</strain>
    </source>
</reference>
<protein>
    <submittedName>
        <fullName evidence="1">Uncharacterized protein</fullName>
    </submittedName>
</protein>
<dbReference type="OrthoDB" id="4818523at2759"/>
<keyword evidence="2" id="KW-1185">Reference proteome</keyword>
<evidence type="ECO:0000313" key="2">
    <source>
        <dbReference type="Proteomes" id="UP000070121"/>
    </source>
</evidence>
<accession>A0A135U9R6</accession>